<protein>
    <submittedName>
        <fullName evidence="4">Adipocyte plasma membrane associated protein</fullName>
    </submittedName>
</protein>
<dbReference type="PANTHER" id="PTHR10426:SF20">
    <property type="entry name" value="ADIPOCYTE PLASMA MEMBRANE-ASSOCIATED PROTEIN"/>
    <property type="match status" value="1"/>
</dbReference>
<keyword evidence="2" id="KW-0325">Glycoprotein</keyword>
<evidence type="ECO:0000259" key="3">
    <source>
        <dbReference type="Pfam" id="PF03088"/>
    </source>
</evidence>
<dbReference type="Pfam" id="PF03088">
    <property type="entry name" value="Str_synth"/>
    <property type="match status" value="1"/>
</dbReference>
<dbReference type="InterPro" id="IPR011042">
    <property type="entry name" value="6-blade_b-propeller_TolB-like"/>
</dbReference>
<reference evidence="4" key="2">
    <citation type="submission" date="2020-03" db="EMBL/GenBank/DDBJ databases">
        <authorList>
            <consortium name="Environmental Genome Science Research Promotion Project"/>
            <person name="Nakajima N."/>
            <person name="Onuma M."/>
            <person name="Endoh D."/>
        </authorList>
    </citation>
    <scope>NUCLEOTIDE SEQUENCE</scope>
</reference>
<dbReference type="InterPro" id="IPR018119">
    <property type="entry name" value="Strictosidine_synth_cons-reg"/>
</dbReference>
<dbReference type="Gene3D" id="2.120.10.30">
    <property type="entry name" value="TolB, C-terminal domain"/>
    <property type="match status" value="1"/>
</dbReference>
<dbReference type="AlphaFoldDB" id="A0A6G1REA3"/>
<feature type="domain" description="Strictosidine synthase conserved region" evidence="3">
    <location>
        <begin position="2"/>
        <end position="31"/>
    </location>
</feature>
<dbReference type="EMBL" id="ICPP01004671">
    <property type="protein sequence ID" value="LAC37315.1"/>
    <property type="molecule type" value="Transcribed_RNA"/>
</dbReference>
<reference evidence="4" key="1">
    <citation type="submission" date="2020-03" db="EMBL/GenBank/DDBJ databases">
        <title>Okinawa Rail whole genome shotgun sequence.</title>
        <authorList>
            <person name="Nakajima N."/>
            <person name="Onuma M."/>
            <person name="Endoh D."/>
        </authorList>
    </citation>
    <scope>NUCLEOTIDE SEQUENCE</scope>
</reference>
<name>A0A6G1REA3_9GRUI</name>
<proteinExistence type="inferred from homology"/>
<evidence type="ECO:0000313" key="4">
    <source>
        <dbReference type="EMBL" id="LAC37315.1"/>
    </source>
</evidence>
<evidence type="ECO:0000256" key="1">
    <source>
        <dbReference type="ARBA" id="ARBA00009191"/>
    </source>
</evidence>
<dbReference type="SUPFAM" id="SSF63829">
    <property type="entry name" value="Calcium-dependent phosphotriesterase"/>
    <property type="match status" value="1"/>
</dbReference>
<sequence length="117" mass="13004">MANGIALSPCEDYILIAETSVCRIIRYWVSGTNAGKKEVFVDNLPGYPDNIRLSATGLYRVGISTTRFPSFFAPFLDALGPYPFLKRLIAKVTLTLCGINCWCCKNVDFFFPPPSVK</sequence>
<comment type="similarity">
    <text evidence="1">Belongs to the strictosidine synthase family.</text>
</comment>
<dbReference type="GO" id="GO:0016787">
    <property type="term" value="F:hydrolase activity"/>
    <property type="evidence" value="ECO:0007669"/>
    <property type="project" value="TreeGrafter"/>
</dbReference>
<organism evidence="4">
    <name type="scientific">Hypotaenidia okinawae</name>
    <dbReference type="NCBI Taxonomy" id="2861861"/>
    <lineage>
        <taxon>Eukaryota</taxon>
        <taxon>Metazoa</taxon>
        <taxon>Chordata</taxon>
        <taxon>Craniata</taxon>
        <taxon>Vertebrata</taxon>
        <taxon>Euteleostomi</taxon>
        <taxon>Archelosauria</taxon>
        <taxon>Archosauria</taxon>
        <taxon>Dinosauria</taxon>
        <taxon>Saurischia</taxon>
        <taxon>Theropoda</taxon>
        <taxon>Coelurosauria</taxon>
        <taxon>Aves</taxon>
        <taxon>Neognathae</taxon>
        <taxon>Neoaves</taxon>
        <taxon>Gruiformes</taxon>
        <taxon>Rallidae</taxon>
        <taxon>Hypotaenidia</taxon>
    </lineage>
</organism>
<accession>A0A6G1REA3</accession>
<dbReference type="GO" id="GO:0012505">
    <property type="term" value="C:endomembrane system"/>
    <property type="evidence" value="ECO:0007669"/>
    <property type="project" value="TreeGrafter"/>
</dbReference>
<evidence type="ECO:0000256" key="2">
    <source>
        <dbReference type="ARBA" id="ARBA00023180"/>
    </source>
</evidence>
<dbReference type="PANTHER" id="PTHR10426">
    <property type="entry name" value="STRICTOSIDINE SYNTHASE-RELATED"/>
    <property type="match status" value="1"/>
</dbReference>